<accession>A0A0B4S1L0</accession>
<dbReference type="CDD" id="cd00496">
    <property type="entry name" value="PheRS_alpha_core"/>
    <property type="match status" value="1"/>
</dbReference>
<keyword evidence="11 13" id="KW-0030">Aminoacyl-tRNA synthetase</keyword>
<protein>
    <recommendedName>
        <fullName evidence="13">Phenylalanine--tRNA ligase alpha subunit</fullName>
        <ecNumber evidence="13">6.1.1.20</ecNumber>
    </recommendedName>
    <alternativeName>
        <fullName evidence="13">Phenylalanyl-tRNA synthetase alpha subunit</fullName>
        <shortName evidence="13">PheRS</shortName>
    </alternativeName>
</protein>
<evidence type="ECO:0000256" key="8">
    <source>
        <dbReference type="ARBA" id="ARBA00022840"/>
    </source>
</evidence>
<evidence type="ECO:0000256" key="2">
    <source>
        <dbReference type="ARBA" id="ARBA00010207"/>
    </source>
</evidence>
<evidence type="ECO:0000256" key="9">
    <source>
        <dbReference type="ARBA" id="ARBA00022842"/>
    </source>
</evidence>
<keyword evidence="16" id="KW-1185">Reference proteome</keyword>
<sequence length="340" mass="39316">MKELISNLRKKIISEIKESVDKNSLEELKIKYLGKKGEFTSVLRNMANVSKEERPKIGELINLTKQEIENLINEKVEMFNKIELEKRIKEETIDVTINKKTIDMGHRHPLNKTMEDLENFFISMGFSVIEGPEIETVENNFNKLNSPMDHPSRDMSDTFYIDKELLLRTHTSPVQIRTMMTTKPPIKMVSAGRTFRFDEVDDTHSPMFHQIEGLVVDENINMSNLIDTLNTFIKEFFGKDMKTRYRPHYFPFTEPSAEVDVSCFNCKGKGCNVCKGTGWSMELLGCGMVHPNVLEACGIDSKKYSGFAFGMGIDRITMVKHKINNIRLLYDNDKRFLEQF</sequence>
<dbReference type="InterPro" id="IPR002319">
    <property type="entry name" value="Phenylalanyl-tRNA_Synthase"/>
</dbReference>
<name>A0A0B4S1L0_9FIRM</name>
<dbReference type="HAMAP" id="MF_00281">
    <property type="entry name" value="Phe_tRNA_synth_alpha1"/>
    <property type="match status" value="1"/>
</dbReference>
<evidence type="ECO:0000256" key="6">
    <source>
        <dbReference type="ARBA" id="ARBA00022723"/>
    </source>
</evidence>
<gene>
    <name evidence="13 15" type="primary">pheS</name>
    <name evidence="15" type="ORF">NW74_03800</name>
</gene>
<keyword evidence="10 13" id="KW-0648">Protein biosynthesis</keyword>
<organism evidence="15 16">
    <name type="scientific">Parvimonas micra</name>
    <dbReference type="NCBI Taxonomy" id="33033"/>
    <lineage>
        <taxon>Bacteria</taxon>
        <taxon>Bacillati</taxon>
        <taxon>Bacillota</taxon>
        <taxon>Tissierellia</taxon>
        <taxon>Tissierellales</taxon>
        <taxon>Peptoniphilaceae</taxon>
        <taxon>Parvimonas</taxon>
    </lineage>
</organism>
<dbReference type="RefSeq" id="WP_041953900.1">
    <property type="nucleotide sequence ID" value="NZ_CP009761.1"/>
</dbReference>
<keyword evidence="9 13" id="KW-0460">Magnesium</keyword>
<evidence type="ECO:0000313" key="16">
    <source>
        <dbReference type="Proteomes" id="UP000031386"/>
    </source>
</evidence>
<dbReference type="STRING" id="33033.NW74_03800"/>
<evidence type="ECO:0000256" key="5">
    <source>
        <dbReference type="ARBA" id="ARBA00022598"/>
    </source>
</evidence>
<proteinExistence type="inferred from homology"/>
<feature type="binding site" evidence="13">
    <location>
        <position position="254"/>
    </location>
    <ligand>
        <name>Mg(2+)</name>
        <dbReference type="ChEBI" id="CHEBI:18420"/>
        <note>shared with beta subunit</note>
    </ligand>
</feature>
<evidence type="ECO:0000256" key="11">
    <source>
        <dbReference type="ARBA" id="ARBA00023146"/>
    </source>
</evidence>
<evidence type="ECO:0000256" key="12">
    <source>
        <dbReference type="ARBA" id="ARBA00049255"/>
    </source>
</evidence>
<dbReference type="FunFam" id="3.30.930.10:FF:000003">
    <property type="entry name" value="Phenylalanine--tRNA ligase alpha subunit"/>
    <property type="match status" value="1"/>
</dbReference>
<dbReference type="KEGG" id="pmic:NW74_03800"/>
<dbReference type="PROSITE" id="PS50862">
    <property type="entry name" value="AA_TRNA_LIGASE_II"/>
    <property type="match status" value="1"/>
</dbReference>
<evidence type="ECO:0000313" key="15">
    <source>
        <dbReference type="EMBL" id="AIZ36521.1"/>
    </source>
</evidence>
<dbReference type="NCBIfam" id="TIGR00468">
    <property type="entry name" value="pheS"/>
    <property type="match status" value="1"/>
</dbReference>
<dbReference type="PANTHER" id="PTHR11538:SF41">
    <property type="entry name" value="PHENYLALANINE--TRNA LIGASE, MITOCHONDRIAL"/>
    <property type="match status" value="1"/>
</dbReference>
<dbReference type="InterPro" id="IPR004529">
    <property type="entry name" value="Phe-tRNA-synth_IIc_asu"/>
</dbReference>
<reference evidence="15 16" key="1">
    <citation type="submission" date="2014-10" db="EMBL/GenBank/DDBJ databases">
        <title>Complete genome sequence of Parvimonas micra KCOM 1535 (= ChDC B708).</title>
        <authorList>
            <person name="Kook J.-K."/>
            <person name="Park S.-N."/>
            <person name="Lim Y.K."/>
            <person name="Roh H."/>
        </authorList>
    </citation>
    <scope>NUCLEOTIDE SEQUENCE [LARGE SCALE GENOMIC DNA]</scope>
    <source>
        <strain evidence="16">KCOM 1535 / ChDC B708</strain>
    </source>
</reference>
<evidence type="ECO:0000256" key="10">
    <source>
        <dbReference type="ARBA" id="ARBA00022917"/>
    </source>
</evidence>
<dbReference type="GO" id="GO:0000049">
    <property type="term" value="F:tRNA binding"/>
    <property type="evidence" value="ECO:0007669"/>
    <property type="project" value="InterPro"/>
</dbReference>
<keyword evidence="7 13" id="KW-0547">Nucleotide-binding</keyword>
<dbReference type="InterPro" id="IPR006195">
    <property type="entry name" value="aa-tRNA-synth_II"/>
</dbReference>
<keyword evidence="8 13" id="KW-0067">ATP-binding</keyword>
<dbReference type="GO" id="GO:0004826">
    <property type="term" value="F:phenylalanine-tRNA ligase activity"/>
    <property type="evidence" value="ECO:0007669"/>
    <property type="project" value="UniProtKB-UniRule"/>
</dbReference>
<evidence type="ECO:0000256" key="13">
    <source>
        <dbReference type="HAMAP-Rule" id="MF_00281"/>
    </source>
</evidence>
<dbReference type="AlphaFoldDB" id="A0A0B4S1L0"/>
<dbReference type="Pfam" id="PF02912">
    <property type="entry name" value="Phe_tRNA-synt_N"/>
    <property type="match status" value="1"/>
</dbReference>
<dbReference type="GO" id="GO:0016740">
    <property type="term" value="F:transferase activity"/>
    <property type="evidence" value="ECO:0007669"/>
    <property type="project" value="UniProtKB-ARBA"/>
</dbReference>
<dbReference type="EC" id="6.1.1.20" evidence="13"/>
<dbReference type="GO" id="GO:0000287">
    <property type="term" value="F:magnesium ion binding"/>
    <property type="evidence" value="ECO:0007669"/>
    <property type="project" value="UniProtKB-UniRule"/>
</dbReference>
<comment type="subunit">
    <text evidence="3 13">Tetramer of two alpha and two beta subunits.</text>
</comment>
<dbReference type="GO" id="GO:0006432">
    <property type="term" value="P:phenylalanyl-tRNA aminoacylation"/>
    <property type="evidence" value="ECO:0007669"/>
    <property type="project" value="UniProtKB-UniRule"/>
</dbReference>
<dbReference type="InterPro" id="IPR022911">
    <property type="entry name" value="Phe_tRNA_ligase_alpha1_bac"/>
</dbReference>
<evidence type="ECO:0000256" key="7">
    <source>
        <dbReference type="ARBA" id="ARBA00022741"/>
    </source>
</evidence>
<dbReference type="InterPro" id="IPR004188">
    <property type="entry name" value="Phe-tRNA_ligase_II_N"/>
</dbReference>
<evidence type="ECO:0000256" key="3">
    <source>
        <dbReference type="ARBA" id="ARBA00011209"/>
    </source>
</evidence>
<comment type="similarity">
    <text evidence="2 13">Belongs to the class-II aminoacyl-tRNA synthetase family. Phe-tRNA synthetase alpha subunit type 1 subfamily.</text>
</comment>
<comment type="subcellular location">
    <subcellularLocation>
        <location evidence="1 13">Cytoplasm</location>
    </subcellularLocation>
</comment>
<dbReference type="SUPFAM" id="SSF46589">
    <property type="entry name" value="tRNA-binding arm"/>
    <property type="match status" value="1"/>
</dbReference>
<evidence type="ECO:0000256" key="1">
    <source>
        <dbReference type="ARBA" id="ARBA00004496"/>
    </source>
</evidence>
<keyword evidence="6 13" id="KW-0479">Metal-binding</keyword>
<dbReference type="SUPFAM" id="SSF55681">
    <property type="entry name" value="Class II aaRS and biotin synthetases"/>
    <property type="match status" value="1"/>
</dbReference>
<dbReference type="InterPro" id="IPR045864">
    <property type="entry name" value="aa-tRNA-synth_II/BPL/LPL"/>
</dbReference>
<dbReference type="InterPro" id="IPR010978">
    <property type="entry name" value="tRNA-bd_arm"/>
</dbReference>
<keyword evidence="5 13" id="KW-0436">Ligase</keyword>
<dbReference type="OrthoDB" id="9800719at2"/>
<comment type="catalytic activity">
    <reaction evidence="12 13">
        <text>tRNA(Phe) + L-phenylalanine + ATP = L-phenylalanyl-tRNA(Phe) + AMP + diphosphate + H(+)</text>
        <dbReference type="Rhea" id="RHEA:19413"/>
        <dbReference type="Rhea" id="RHEA-COMP:9668"/>
        <dbReference type="Rhea" id="RHEA-COMP:9699"/>
        <dbReference type="ChEBI" id="CHEBI:15378"/>
        <dbReference type="ChEBI" id="CHEBI:30616"/>
        <dbReference type="ChEBI" id="CHEBI:33019"/>
        <dbReference type="ChEBI" id="CHEBI:58095"/>
        <dbReference type="ChEBI" id="CHEBI:78442"/>
        <dbReference type="ChEBI" id="CHEBI:78531"/>
        <dbReference type="ChEBI" id="CHEBI:456215"/>
        <dbReference type="EC" id="6.1.1.20"/>
    </reaction>
</comment>
<dbReference type="Gene3D" id="3.30.930.10">
    <property type="entry name" value="Bira Bifunctional Protein, Domain 2"/>
    <property type="match status" value="1"/>
</dbReference>
<dbReference type="Pfam" id="PF01409">
    <property type="entry name" value="tRNA-synt_2d"/>
    <property type="match status" value="1"/>
</dbReference>
<evidence type="ECO:0000259" key="14">
    <source>
        <dbReference type="PROSITE" id="PS50862"/>
    </source>
</evidence>
<dbReference type="GO" id="GO:0005737">
    <property type="term" value="C:cytoplasm"/>
    <property type="evidence" value="ECO:0007669"/>
    <property type="project" value="UniProtKB-SubCell"/>
</dbReference>
<comment type="cofactor">
    <cofactor evidence="13">
        <name>Mg(2+)</name>
        <dbReference type="ChEBI" id="CHEBI:18420"/>
    </cofactor>
    <text evidence="13">Binds 2 magnesium ions per tetramer.</text>
</comment>
<dbReference type="Proteomes" id="UP000031386">
    <property type="component" value="Chromosome"/>
</dbReference>
<feature type="domain" description="Aminoacyl-transfer RNA synthetases class-II family profile" evidence="14">
    <location>
        <begin position="117"/>
        <end position="319"/>
    </location>
</feature>
<dbReference type="GO" id="GO:0005524">
    <property type="term" value="F:ATP binding"/>
    <property type="evidence" value="ECO:0007669"/>
    <property type="project" value="UniProtKB-UniRule"/>
</dbReference>
<dbReference type="EMBL" id="CP009761">
    <property type="protein sequence ID" value="AIZ36521.1"/>
    <property type="molecule type" value="Genomic_DNA"/>
</dbReference>
<evidence type="ECO:0000256" key="4">
    <source>
        <dbReference type="ARBA" id="ARBA00022490"/>
    </source>
</evidence>
<dbReference type="GO" id="GO:0140096">
    <property type="term" value="F:catalytic activity, acting on a protein"/>
    <property type="evidence" value="ECO:0007669"/>
    <property type="project" value="UniProtKB-ARBA"/>
</dbReference>
<dbReference type="PANTHER" id="PTHR11538">
    <property type="entry name" value="PHENYLALANYL-TRNA SYNTHETASE"/>
    <property type="match status" value="1"/>
</dbReference>
<keyword evidence="4 13" id="KW-0963">Cytoplasm</keyword>